<dbReference type="CDD" id="cd06445">
    <property type="entry name" value="ATase"/>
    <property type="match status" value="1"/>
</dbReference>
<dbReference type="InterPro" id="IPR036217">
    <property type="entry name" value="MethylDNA_cys_MeTrfase_DNAb"/>
</dbReference>
<dbReference type="PANTHER" id="PTHR42942">
    <property type="entry name" value="6-O-METHYLGUANINE DNA METHYLTRANSFERASE"/>
    <property type="match status" value="1"/>
</dbReference>
<dbReference type="GO" id="GO:0006281">
    <property type="term" value="P:DNA repair"/>
    <property type="evidence" value="ECO:0007669"/>
    <property type="project" value="InterPro"/>
</dbReference>
<dbReference type="Gene3D" id="1.10.10.10">
    <property type="entry name" value="Winged helix-like DNA-binding domain superfamily/Winged helix DNA-binding domain"/>
    <property type="match status" value="1"/>
</dbReference>
<evidence type="ECO:0000313" key="3">
    <source>
        <dbReference type="EMBL" id="QTD53555.1"/>
    </source>
</evidence>
<dbReference type="Proteomes" id="UP000663929">
    <property type="component" value="Chromosome"/>
</dbReference>
<dbReference type="InterPro" id="IPR052520">
    <property type="entry name" value="ATL_DNA_repair"/>
</dbReference>
<feature type="domain" description="Methylated-DNA-[protein]-cysteine S-methyltransferase DNA binding" evidence="2">
    <location>
        <begin position="6"/>
        <end position="87"/>
    </location>
</feature>
<keyword evidence="1" id="KW-0227">DNA damage</keyword>
<sequence>MAQIPWNQRVWRLVNRIPEGRVASYGQIARLLGEPRKARHVGYALAATPPGLIIPWQRVVNGQGRISFPEHSEKYRRQRGKLEDEGVEFSESGRINLRLFGWQPEG</sequence>
<dbReference type="RefSeq" id="WP_237383657.1">
    <property type="nucleotide sequence ID" value="NZ_CP071793.1"/>
</dbReference>
<dbReference type="GO" id="GO:0003908">
    <property type="term" value="F:methylated-DNA-[protein]-cysteine S-methyltransferase activity"/>
    <property type="evidence" value="ECO:0007669"/>
    <property type="project" value="UniProtKB-EC"/>
</dbReference>
<evidence type="ECO:0000259" key="2">
    <source>
        <dbReference type="Pfam" id="PF01035"/>
    </source>
</evidence>
<dbReference type="InterPro" id="IPR014048">
    <property type="entry name" value="MethylDNA_cys_MeTrfase_DNA-bd"/>
</dbReference>
<organism evidence="3 4">
    <name type="scientific">Sulfidibacter corallicola</name>
    <dbReference type="NCBI Taxonomy" id="2818388"/>
    <lineage>
        <taxon>Bacteria</taxon>
        <taxon>Pseudomonadati</taxon>
        <taxon>Acidobacteriota</taxon>
        <taxon>Holophagae</taxon>
        <taxon>Acanthopleuribacterales</taxon>
        <taxon>Acanthopleuribacteraceae</taxon>
        <taxon>Sulfidibacter</taxon>
    </lineage>
</organism>
<protein>
    <submittedName>
        <fullName evidence="3">Methylated-DNA--[protein]-cysteine S-methyltransferase</fullName>
        <ecNumber evidence="3">2.1.1.63</ecNumber>
    </submittedName>
</protein>
<dbReference type="NCBIfam" id="TIGR00589">
    <property type="entry name" value="ogt"/>
    <property type="match status" value="1"/>
</dbReference>
<dbReference type="EC" id="2.1.1.63" evidence="3"/>
<dbReference type="EMBL" id="CP071793">
    <property type="protein sequence ID" value="QTD53555.1"/>
    <property type="molecule type" value="Genomic_DNA"/>
</dbReference>
<dbReference type="SUPFAM" id="SSF46767">
    <property type="entry name" value="Methylated DNA-protein cysteine methyltransferase, C-terminal domain"/>
    <property type="match status" value="1"/>
</dbReference>
<keyword evidence="3" id="KW-0808">Transferase</keyword>
<dbReference type="InterPro" id="IPR036388">
    <property type="entry name" value="WH-like_DNA-bd_sf"/>
</dbReference>
<evidence type="ECO:0000313" key="4">
    <source>
        <dbReference type="Proteomes" id="UP000663929"/>
    </source>
</evidence>
<reference evidence="3" key="1">
    <citation type="submission" date="2021-03" db="EMBL/GenBank/DDBJ databases">
        <title>Acanthopleuribacteraceae sp. M133.</title>
        <authorList>
            <person name="Wang G."/>
        </authorList>
    </citation>
    <scope>NUCLEOTIDE SEQUENCE</scope>
    <source>
        <strain evidence="3">M133</strain>
    </source>
</reference>
<evidence type="ECO:0000256" key="1">
    <source>
        <dbReference type="ARBA" id="ARBA00022763"/>
    </source>
</evidence>
<proteinExistence type="predicted"/>
<dbReference type="AlphaFoldDB" id="A0A8A4U478"/>
<dbReference type="GO" id="GO:0032259">
    <property type="term" value="P:methylation"/>
    <property type="evidence" value="ECO:0007669"/>
    <property type="project" value="UniProtKB-KW"/>
</dbReference>
<gene>
    <name evidence="3" type="ORF">J3U87_13955</name>
</gene>
<dbReference type="PANTHER" id="PTHR42942:SF1">
    <property type="entry name" value="ALKYLTRANSFERASE-LIKE PROTEIN 1"/>
    <property type="match status" value="1"/>
</dbReference>
<dbReference type="Pfam" id="PF01035">
    <property type="entry name" value="DNA_binding_1"/>
    <property type="match status" value="1"/>
</dbReference>
<keyword evidence="3" id="KW-0489">Methyltransferase</keyword>
<dbReference type="KEGG" id="scor:J3U87_13955"/>
<keyword evidence="4" id="KW-1185">Reference proteome</keyword>
<name>A0A8A4U478_SULCO</name>
<accession>A0A8A4U478</accession>